<evidence type="ECO:0000313" key="2">
    <source>
        <dbReference type="Proteomes" id="UP000178186"/>
    </source>
</evidence>
<gene>
    <name evidence="1" type="ORF">A3H64_02910</name>
</gene>
<sequence>MYASPFKGWSMYEVDGMFFNGRGKVYKERTQVIRLLFRFGSSYVSKAKAYNCSDVLRSILFWTISERGLLLEEESWGIESKKRFINVHGPFSKEKMVFTERYFQSIARAAAKWIDDCALFIFGYLVGNFSRNVLDKKKKEEEIWVASFFELTLNVAHIQFTSATWGKIF</sequence>
<name>A0A1G2H081_9BACT</name>
<dbReference type="Proteomes" id="UP000178186">
    <property type="component" value="Unassembled WGS sequence"/>
</dbReference>
<evidence type="ECO:0000313" key="1">
    <source>
        <dbReference type="EMBL" id="OGZ55853.1"/>
    </source>
</evidence>
<accession>A0A1G2H081</accession>
<protein>
    <submittedName>
        <fullName evidence="1">Uncharacterized protein</fullName>
    </submittedName>
</protein>
<dbReference type="AlphaFoldDB" id="A0A1G2H081"/>
<dbReference type="EMBL" id="MHNY01000022">
    <property type="protein sequence ID" value="OGZ55853.1"/>
    <property type="molecule type" value="Genomic_DNA"/>
</dbReference>
<proteinExistence type="predicted"/>
<organism evidence="1 2">
    <name type="scientific">Candidatus Ryanbacteria bacterium RIFCSPLOWO2_02_FULL_45_11c</name>
    <dbReference type="NCBI Taxonomy" id="1802128"/>
    <lineage>
        <taxon>Bacteria</taxon>
        <taxon>Candidatus Ryaniibacteriota</taxon>
    </lineage>
</organism>
<comment type="caution">
    <text evidence="1">The sequence shown here is derived from an EMBL/GenBank/DDBJ whole genome shotgun (WGS) entry which is preliminary data.</text>
</comment>
<reference evidence="1 2" key="1">
    <citation type="journal article" date="2016" name="Nat. Commun.">
        <title>Thousands of microbial genomes shed light on interconnected biogeochemical processes in an aquifer system.</title>
        <authorList>
            <person name="Anantharaman K."/>
            <person name="Brown C.T."/>
            <person name="Hug L.A."/>
            <person name="Sharon I."/>
            <person name="Castelle C.J."/>
            <person name="Probst A.J."/>
            <person name="Thomas B.C."/>
            <person name="Singh A."/>
            <person name="Wilkins M.J."/>
            <person name="Karaoz U."/>
            <person name="Brodie E.L."/>
            <person name="Williams K.H."/>
            <person name="Hubbard S.S."/>
            <person name="Banfield J.F."/>
        </authorList>
    </citation>
    <scope>NUCLEOTIDE SEQUENCE [LARGE SCALE GENOMIC DNA]</scope>
</reference>
<dbReference type="STRING" id="1802128.A3H64_02910"/>